<dbReference type="Proteomes" id="UP000500741">
    <property type="component" value="Chromosome"/>
</dbReference>
<proteinExistence type="predicted"/>
<dbReference type="AlphaFoldDB" id="A0A6G8AYK4"/>
<name>A0A6G8AYK4_9LACO</name>
<evidence type="ECO:0000313" key="1">
    <source>
        <dbReference type="EMBL" id="QIL49963.1"/>
    </source>
</evidence>
<organism evidence="1 2">
    <name type="scientific">Weissella coleopterorum</name>
    <dbReference type="NCBI Taxonomy" id="2714949"/>
    <lineage>
        <taxon>Bacteria</taxon>
        <taxon>Bacillati</taxon>
        <taxon>Bacillota</taxon>
        <taxon>Bacilli</taxon>
        <taxon>Lactobacillales</taxon>
        <taxon>Lactobacillaceae</taxon>
        <taxon>Weissella</taxon>
    </lineage>
</organism>
<protein>
    <submittedName>
        <fullName evidence="1">Uncharacterized protein</fullName>
    </submittedName>
</protein>
<reference evidence="1 2" key="1">
    <citation type="submission" date="2020-03" db="EMBL/GenBank/DDBJ databases">
        <title>Weissella sp. nov., isolated from Cybister lewisianus.</title>
        <authorList>
            <person name="Hyun D.-W."/>
            <person name="Bae J.-W."/>
        </authorList>
    </citation>
    <scope>NUCLEOTIDE SEQUENCE [LARGE SCALE GENOMIC DNA]</scope>
    <source>
        <strain evidence="1 2">HDW19</strain>
    </source>
</reference>
<dbReference type="EMBL" id="CP049888">
    <property type="protein sequence ID" value="QIL49963.1"/>
    <property type="molecule type" value="Genomic_DNA"/>
</dbReference>
<accession>A0A6G8AYK4</accession>
<dbReference type="RefSeq" id="WP_166009104.1">
    <property type="nucleotide sequence ID" value="NZ_CP049888.1"/>
</dbReference>
<dbReference type="KEGG" id="wco:G7084_00650"/>
<sequence length="66" mass="7688">MIPQSFKKIKMVGLTQKDERIIRYWAVRSNVSEHQIRELAKIFLELGLEESISEIKTIDTVTLSLI</sequence>
<gene>
    <name evidence="1" type="ORF">G7084_00650</name>
</gene>
<keyword evidence="2" id="KW-1185">Reference proteome</keyword>
<evidence type="ECO:0000313" key="2">
    <source>
        <dbReference type="Proteomes" id="UP000500741"/>
    </source>
</evidence>